<dbReference type="Proteomes" id="UP000827872">
    <property type="component" value="Linkage Group LG06"/>
</dbReference>
<keyword evidence="2" id="KW-1185">Reference proteome</keyword>
<dbReference type="EMBL" id="CM037619">
    <property type="protein sequence ID" value="KAH8008165.1"/>
    <property type="molecule type" value="Genomic_DNA"/>
</dbReference>
<reference evidence="1" key="1">
    <citation type="submission" date="2021-08" db="EMBL/GenBank/DDBJ databases">
        <title>The first chromosome-level gecko genome reveals the dynamic sex chromosomes of Neotropical dwarf geckos (Sphaerodactylidae: Sphaerodactylus).</title>
        <authorList>
            <person name="Pinto B.J."/>
            <person name="Keating S.E."/>
            <person name="Gamble T."/>
        </authorList>
    </citation>
    <scope>NUCLEOTIDE SEQUENCE</scope>
    <source>
        <strain evidence="1">TG3544</strain>
    </source>
</reference>
<accession>A0ACB8FRG8</accession>
<proteinExistence type="predicted"/>
<sequence length="339" mass="37001">MELVRLLGVLLVLLLPYVSSYRDRIIGGRECCEDEHPWLALLYSLTVPYCAGVLIDLNWVVTAAHCCKNSHKSPGGLVLPPNFPSWQARQTAAGGDDMGLWVDLQTGLVASHKLFPVGLKLSQTSIPNYGVNQVVNRGCALRDSLEISAGFSTSSDIVVRLGEHDLEVSSGHEQMRISKNTFLFNPKGDCESECKEDIMLIQLNEPAVRTDWVAPVNWATICPDVETICTVMGWGAITSPDETFPTVPHCVNITIFETKLCQDEFPCIVPENILCAGDLEGGRDSCRGDSGGPLICDNTLHGIVSLGGNPCGQPNMPAVYTKICKYADWIQQHLSQSRS</sequence>
<evidence type="ECO:0000313" key="1">
    <source>
        <dbReference type="EMBL" id="KAH8008165.1"/>
    </source>
</evidence>
<comment type="caution">
    <text evidence="1">The sequence shown here is derived from an EMBL/GenBank/DDBJ whole genome shotgun (WGS) entry which is preliminary data.</text>
</comment>
<organism evidence="1 2">
    <name type="scientific">Sphaerodactylus townsendi</name>
    <dbReference type="NCBI Taxonomy" id="933632"/>
    <lineage>
        <taxon>Eukaryota</taxon>
        <taxon>Metazoa</taxon>
        <taxon>Chordata</taxon>
        <taxon>Craniata</taxon>
        <taxon>Vertebrata</taxon>
        <taxon>Euteleostomi</taxon>
        <taxon>Lepidosauria</taxon>
        <taxon>Squamata</taxon>
        <taxon>Bifurcata</taxon>
        <taxon>Gekkota</taxon>
        <taxon>Sphaerodactylidae</taxon>
        <taxon>Sphaerodactylus</taxon>
    </lineage>
</organism>
<name>A0ACB8FRG8_9SAUR</name>
<protein>
    <submittedName>
        <fullName evidence="1">Uncharacterized protein</fullName>
    </submittedName>
</protein>
<gene>
    <name evidence="1" type="ORF">K3G42_028150</name>
</gene>
<evidence type="ECO:0000313" key="2">
    <source>
        <dbReference type="Proteomes" id="UP000827872"/>
    </source>
</evidence>